<gene>
    <name evidence="1" type="ORF">QUF89_16275</name>
</gene>
<comment type="caution">
    <text evidence="1">The sequence shown here is derived from an EMBL/GenBank/DDBJ whole genome shotgun (WGS) entry which is preliminary data.</text>
</comment>
<dbReference type="AlphaFoldDB" id="A0AAW7IQR7"/>
<organism evidence="1 2">
    <name type="scientific">Peribacillus simplex</name>
    <dbReference type="NCBI Taxonomy" id="1478"/>
    <lineage>
        <taxon>Bacteria</taxon>
        <taxon>Bacillati</taxon>
        <taxon>Bacillota</taxon>
        <taxon>Bacilli</taxon>
        <taxon>Bacillales</taxon>
        <taxon>Bacillaceae</taxon>
        <taxon>Peribacillus</taxon>
    </lineage>
</organism>
<name>A0AAW7IQR7_9BACI</name>
<accession>A0AAW7IQR7</accession>
<proteinExistence type="predicted"/>
<protein>
    <submittedName>
        <fullName evidence="1">Uncharacterized protein</fullName>
    </submittedName>
</protein>
<dbReference type="Proteomes" id="UP001234602">
    <property type="component" value="Unassembled WGS sequence"/>
</dbReference>
<evidence type="ECO:0000313" key="1">
    <source>
        <dbReference type="EMBL" id="MDM5453711.1"/>
    </source>
</evidence>
<sequence>MAKSLMICSILITTVGVAVMSLTYLHDLTQTIVAFIGFTLFGLGI</sequence>
<reference evidence="1" key="1">
    <citation type="submission" date="2023-06" db="EMBL/GenBank/DDBJ databases">
        <title>Comparative genomics of Bacillaceae isolates and their secondary metabolite potential.</title>
        <authorList>
            <person name="Song L."/>
            <person name="Nielsen L.J."/>
            <person name="Mohite O."/>
            <person name="Xu X."/>
            <person name="Weber T."/>
            <person name="Kovacs A.T."/>
        </authorList>
    </citation>
    <scope>NUCLEOTIDE SEQUENCE</scope>
    <source>
        <strain evidence="1">D8_B_37</strain>
    </source>
</reference>
<dbReference type="EMBL" id="JAUCEY010000008">
    <property type="protein sequence ID" value="MDM5453711.1"/>
    <property type="molecule type" value="Genomic_DNA"/>
</dbReference>
<evidence type="ECO:0000313" key="2">
    <source>
        <dbReference type="Proteomes" id="UP001234602"/>
    </source>
</evidence>